<gene>
    <name evidence="2" type="ORF">E4U42_006561</name>
</gene>
<protein>
    <submittedName>
        <fullName evidence="2">Uncharacterized protein</fullName>
    </submittedName>
</protein>
<comment type="caution">
    <text evidence="2">The sequence shown here is derived from an EMBL/GenBank/DDBJ whole genome shotgun (WGS) entry which is preliminary data.</text>
</comment>
<evidence type="ECO:0000313" key="3">
    <source>
        <dbReference type="Proteomes" id="UP000811619"/>
    </source>
</evidence>
<accession>A0A8K0J859</accession>
<dbReference type="AlphaFoldDB" id="A0A8K0J859"/>
<feature type="compositionally biased region" description="Polar residues" evidence="1">
    <location>
        <begin position="36"/>
        <end position="45"/>
    </location>
</feature>
<dbReference type="Proteomes" id="UP000811619">
    <property type="component" value="Unassembled WGS sequence"/>
</dbReference>
<name>A0A8K0J859_9HYPO</name>
<evidence type="ECO:0000313" key="2">
    <source>
        <dbReference type="EMBL" id="KAG5919297.1"/>
    </source>
</evidence>
<organism evidence="2 3">
    <name type="scientific">Claviceps africana</name>
    <dbReference type="NCBI Taxonomy" id="83212"/>
    <lineage>
        <taxon>Eukaryota</taxon>
        <taxon>Fungi</taxon>
        <taxon>Dikarya</taxon>
        <taxon>Ascomycota</taxon>
        <taxon>Pezizomycotina</taxon>
        <taxon>Sordariomycetes</taxon>
        <taxon>Hypocreomycetidae</taxon>
        <taxon>Hypocreales</taxon>
        <taxon>Clavicipitaceae</taxon>
        <taxon>Claviceps</taxon>
    </lineage>
</organism>
<sequence length="136" mass="14654">MASASFQRAITLRPSPDRLAERTSFSTSHGLDIGRQHSTPYTKSSRLPKRPCSVDVLVSYLVCLDRAPSAHGDVAIISSQTWPGLAVAATWPFEMRRANVASRNNEVPLSAPSTQHGLSTTSFNVSLFFVASGPVP</sequence>
<feature type="region of interest" description="Disordered" evidence="1">
    <location>
        <begin position="19"/>
        <end position="48"/>
    </location>
</feature>
<evidence type="ECO:0000256" key="1">
    <source>
        <dbReference type="SAM" id="MobiDB-lite"/>
    </source>
</evidence>
<keyword evidence="3" id="KW-1185">Reference proteome</keyword>
<reference evidence="2" key="1">
    <citation type="journal article" date="2020" name="bioRxiv">
        <title>Whole genome comparisons of ergot fungi reveals the divergence and evolution of species within the genus Claviceps are the result of varying mechanisms driving genome evolution and host range expansion.</title>
        <authorList>
            <person name="Wyka S.A."/>
            <person name="Mondo S.J."/>
            <person name="Liu M."/>
            <person name="Dettman J."/>
            <person name="Nalam V."/>
            <person name="Broders K.D."/>
        </authorList>
    </citation>
    <scope>NUCLEOTIDE SEQUENCE</scope>
    <source>
        <strain evidence="2">CCC 489</strain>
    </source>
</reference>
<dbReference type="EMBL" id="SRPY01000679">
    <property type="protein sequence ID" value="KAG5919297.1"/>
    <property type="molecule type" value="Genomic_DNA"/>
</dbReference>
<proteinExistence type="predicted"/>